<keyword evidence="3" id="KW-1185">Reference proteome</keyword>
<dbReference type="Pfam" id="PF13416">
    <property type="entry name" value="SBP_bac_8"/>
    <property type="match status" value="1"/>
</dbReference>
<sequence>MLRKKSLFAAFATCALLLSACSGNANDSKSGSGGASPSASTGASEKPGSIELRMAWWGSQERHDKTLAVIEMFEKENPNIKITAEYSGMDGYFDKLNTQIAAGNAPDLIQMGGNIKEYVDRNALLDLQPYVGSVIKLEDFDQSLIDEATYDGKYYGVTLGVSQTGLLFNASMFNKAGVPLPNGESWTFDDFKNSALQISQNLGKGFYGAYDLSGDNASLSTYLAAYGKELYRDGELKFDKQDIVNWFTLWDELRQAGAIVPAEVQVANPPDAVDKSLTVKGQVAIQSASASQIFGYQDLTEDQLGLLPNPAGPAGNGMSPPISGQFITSYEGTKHPEEVAKFMDFMVNDPEAAAILGSTRGVPPSAKIRDVLSAQSTPVDKILYDYISLATKLSTGNGFEHFPFDNEFIKLLKVTSEKVAFGASSIDAASEEFMTEMQKLLAKAQ</sequence>
<dbReference type="PROSITE" id="PS51257">
    <property type="entry name" value="PROKAR_LIPOPROTEIN"/>
    <property type="match status" value="1"/>
</dbReference>
<dbReference type="Proteomes" id="UP000256977">
    <property type="component" value="Unassembled WGS sequence"/>
</dbReference>
<dbReference type="EMBL" id="QRDZ01000029">
    <property type="protein sequence ID" value="RED60705.1"/>
    <property type="molecule type" value="Genomic_DNA"/>
</dbReference>
<organism evidence="2 3">
    <name type="scientific">Cohnella phaseoli</name>
    <dbReference type="NCBI Taxonomy" id="456490"/>
    <lineage>
        <taxon>Bacteria</taxon>
        <taxon>Bacillati</taxon>
        <taxon>Bacillota</taxon>
        <taxon>Bacilli</taxon>
        <taxon>Bacillales</taxon>
        <taxon>Paenibacillaceae</taxon>
        <taxon>Cohnella</taxon>
    </lineage>
</organism>
<reference evidence="2 3" key="1">
    <citation type="submission" date="2018-07" db="EMBL/GenBank/DDBJ databases">
        <title>Genomic Encyclopedia of Type Strains, Phase III (KMG-III): the genomes of soil and plant-associated and newly described type strains.</title>
        <authorList>
            <person name="Whitman W."/>
        </authorList>
    </citation>
    <scope>NUCLEOTIDE SEQUENCE [LARGE SCALE GENOMIC DNA]</scope>
    <source>
        <strain evidence="2 3">CECT 7287</strain>
    </source>
</reference>
<evidence type="ECO:0000313" key="3">
    <source>
        <dbReference type="Proteomes" id="UP000256977"/>
    </source>
</evidence>
<protein>
    <submittedName>
        <fullName evidence="2">Carbohydrate ABC transporter substrate-binding protein (CUT1 family)</fullName>
    </submittedName>
</protein>
<gene>
    <name evidence="2" type="ORF">DFP98_129118</name>
</gene>
<dbReference type="RefSeq" id="WP_181918003.1">
    <property type="nucleotide sequence ID" value="NZ_QRDZ01000029.1"/>
</dbReference>
<dbReference type="InterPro" id="IPR050490">
    <property type="entry name" value="Bact_solute-bd_prot1"/>
</dbReference>
<comment type="caution">
    <text evidence="2">The sequence shown here is derived from an EMBL/GenBank/DDBJ whole genome shotgun (WGS) entry which is preliminary data.</text>
</comment>
<dbReference type="Gene3D" id="3.40.190.10">
    <property type="entry name" value="Periplasmic binding protein-like II"/>
    <property type="match status" value="2"/>
</dbReference>
<evidence type="ECO:0000256" key="1">
    <source>
        <dbReference type="SAM" id="SignalP"/>
    </source>
</evidence>
<dbReference type="InterPro" id="IPR006059">
    <property type="entry name" value="SBP"/>
</dbReference>
<dbReference type="AlphaFoldDB" id="A0A3D9IGB1"/>
<proteinExistence type="predicted"/>
<dbReference type="PANTHER" id="PTHR43649:SF11">
    <property type="entry name" value="ABC TRANSPORTER SUBSTRATE-BINDING PROTEIN YESO-RELATED"/>
    <property type="match status" value="1"/>
</dbReference>
<dbReference type="SUPFAM" id="SSF53850">
    <property type="entry name" value="Periplasmic binding protein-like II"/>
    <property type="match status" value="1"/>
</dbReference>
<dbReference type="PANTHER" id="PTHR43649">
    <property type="entry name" value="ARABINOSE-BINDING PROTEIN-RELATED"/>
    <property type="match status" value="1"/>
</dbReference>
<name>A0A3D9IGB1_9BACL</name>
<feature type="chain" id="PRO_5017767838" evidence="1">
    <location>
        <begin position="26"/>
        <end position="445"/>
    </location>
</feature>
<keyword evidence="1" id="KW-0732">Signal</keyword>
<evidence type="ECO:0000313" key="2">
    <source>
        <dbReference type="EMBL" id="RED60705.1"/>
    </source>
</evidence>
<accession>A0A3D9IGB1</accession>
<feature type="signal peptide" evidence="1">
    <location>
        <begin position="1"/>
        <end position="25"/>
    </location>
</feature>